<dbReference type="GO" id="GO:0005975">
    <property type="term" value="P:carbohydrate metabolic process"/>
    <property type="evidence" value="ECO:0007669"/>
    <property type="project" value="InterPro"/>
</dbReference>
<evidence type="ECO:0000259" key="11">
    <source>
        <dbReference type="Pfam" id="PF00933"/>
    </source>
</evidence>
<evidence type="ECO:0000256" key="7">
    <source>
        <dbReference type="ARBA" id="ARBA00023295"/>
    </source>
</evidence>
<dbReference type="GO" id="GO:0008360">
    <property type="term" value="P:regulation of cell shape"/>
    <property type="evidence" value="ECO:0007669"/>
    <property type="project" value="UniProtKB-KW"/>
</dbReference>
<dbReference type="HAMAP" id="MF_00364">
    <property type="entry name" value="NagZ"/>
    <property type="match status" value="1"/>
</dbReference>
<evidence type="ECO:0000256" key="6">
    <source>
        <dbReference type="ARBA" id="ARBA00022984"/>
    </source>
</evidence>
<feature type="active site" description="Nucleophile" evidence="10">
    <location>
        <position position="251"/>
    </location>
</feature>
<dbReference type="InterPro" id="IPR036962">
    <property type="entry name" value="Glyco_hydro_3_N_sf"/>
</dbReference>
<keyword evidence="5 10" id="KW-0133">Cell shape</keyword>
<dbReference type="PROSITE" id="PS00775">
    <property type="entry name" value="GLYCOSYL_HYDROL_F3"/>
    <property type="match status" value="1"/>
</dbReference>
<dbReference type="InterPro" id="IPR019800">
    <property type="entry name" value="Glyco_hydro_3_AS"/>
</dbReference>
<dbReference type="AlphaFoldDB" id="A0A5S4ELJ1"/>
<feature type="binding site" evidence="10">
    <location>
        <position position="142"/>
    </location>
    <ligand>
        <name>substrate</name>
    </ligand>
</feature>
<organism evidence="12 13">
    <name type="scientific">Candidatus Accumulibacter phosphatis</name>
    <dbReference type="NCBI Taxonomy" id="327160"/>
    <lineage>
        <taxon>Bacteria</taxon>
        <taxon>Pseudomonadati</taxon>
        <taxon>Pseudomonadota</taxon>
        <taxon>Betaproteobacteria</taxon>
        <taxon>Candidatus Accumulibacter</taxon>
    </lineage>
</organism>
<accession>A0A5S4ELJ1</accession>
<dbReference type="PANTHER" id="PTHR30480:SF13">
    <property type="entry name" value="BETA-HEXOSAMINIDASE"/>
    <property type="match status" value="1"/>
</dbReference>
<dbReference type="GO" id="GO:0009254">
    <property type="term" value="P:peptidoglycan turnover"/>
    <property type="evidence" value="ECO:0007669"/>
    <property type="project" value="UniProtKB-UniRule"/>
</dbReference>
<evidence type="ECO:0000256" key="5">
    <source>
        <dbReference type="ARBA" id="ARBA00022960"/>
    </source>
</evidence>
<keyword evidence="6 10" id="KW-0573">Peptidoglycan synthesis</keyword>
<comment type="pathway">
    <text evidence="10">Cell wall biogenesis; peptidoglycan recycling.</text>
</comment>
<feature type="binding site" evidence="10">
    <location>
        <begin position="172"/>
        <end position="173"/>
    </location>
    <ligand>
        <name>substrate</name>
    </ligand>
</feature>
<dbReference type="EMBL" id="SWAD01000058">
    <property type="protein sequence ID" value="TMQ76234.1"/>
    <property type="molecule type" value="Genomic_DNA"/>
</dbReference>
<keyword evidence="7 10" id="KW-0326">Glycosidase</keyword>
<dbReference type="GO" id="GO:0051301">
    <property type="term" value="P:cell division"/>
    <property type="evidence" value="ECO:0007669"/>
    <property type="project" value="UniProtKB-KW"/>
</dbReference>
<comment type="caution">
    <text evidence="12">The sequence shown here is derived from an EMBL/GenBank/DDBJ whole genome shotgun (WGS) entry which is preliminary data.</text>
</comment>
<dbReference type="Pfam" id="PF00933">
    <property type="entry name" value="Glyco_hydro_3"/>
    <property type="match status" value="1"/>
</dbReference>
<keyword evidence="9 10" id="KW-0961">Cell wall biogenesis/degradation</keyword>
<keyword evidence="13" id="KW-1185">Reference proteome</keyword>
<dbReference type="GO" id="GO:0071555">
    <property type="term" value="P:cell wall organization"/>
    <property type="evidence" value="ECO:0007669"/>
    <property type="project" value="UniProtKB-KW"/>
</dbReference>
<keyword evidence="8 10" id="KW-0131">Cell cycle</keyword>
<evidence type="ECO:0000256" key="1">
    <source>
        <dbReference type="ARBA" id="ARBA00001231"/>
    </source>
</evidence>
<dbReference type="OrthoDB" id="9786661at2"/>
<feature type="binding site" evidence="10">
    <location>
        <position position="68"/>
    </location>
    <ligand>
        <name>substrate</name>
    </ligand>
</feature>
<dbReference type="RefSeq" id="WP_138678366.1">
    <property type="nucleotide sequence ID" value="NZ_SWAD01000058.1"/>
</dbReference>
<dbReference type="InterPro" id="IPR001764">
    <property type="entry name" value="Glyco_hydro_3_N"/>
</dbReference>
<dbReference type="PANTHER" id="PTHR30480">
    <property type="entry name" value="BETA-HEXOSAMINIDASE-RELATED"/>
    <property type="match status" value="1"/>
</dbReference>
<reference evidence="12 13" key="1">
    <citation type="submission" date="2019-04" db="EMBL/GenBank/DDBJ databases">
        <title>A novel phosphate-accumulating bacterium identified in bioreactor for phosphate removal from wastewater.</title>
        <authorList>
            <person name="Kotlyarov R.Y."/>
            <person name="Beletsky A.V."/>
            <person name="Kallistova A.Y."/>
            <person name="Dorofeev A.G."/>
            <person name="Nikolaev Y.Y."/>
            <person name="Pimenov N.V."/>
            <person name="Ravin N.V."/>
            <person name="Mardanov A.V."/>
        </authorList>
    </citation>
    <scope>NUCLEOTIDE SEQUENCE [LARGE SCALE GENOMIC DNA]</scope>
    <source>
        <strain evidence="12 13">Bin19</strain>
    </source>
</reference>
<dbReference type="Gene3D" id="3.20.20.300">
    <property type="entry name" value="Glycoside hydrolase, family 3, N-terminal domain"/>
    <property type="match status" value="1"/>
</dbReference>
<dbReference type="InterPro" id="IPR050226">
    <property type="entry name" value="NagZ_Beta-hexosaminidase"/>
</dbReference>
<evidence type="ECO:0000256" key="3">
    <source>
        <dbReference type="ARBA" id="ARBA00022618"/>
    </source>
</evidence>
<evidence type="ECO:0000256" key="4">
    <source>
        <dbReference type="ARBA" id="ARBA00022801"/>
    </source>
</evidence>
<dbReference type="GO" id="GO:0009252">
    <property type="term" value="P:peptidoglycan biosynthetic process"/>
    <property type="evidence" value="ECO:0007669"/>
    <property type="project" value="UniProtKB-KW"/>
</dbReference>
<dbReference type="UniPathway" id="UPA00544"/>
<keyword evidence="2 10" id="KW-0963">Cytoplasm</keyword>
<proteinExistence type="inferred from homology"/>
<dbReference type="GO" id="GO:0004563">
    <property type="term" value="F:beta-N-acetylhexosaminidase activity"/>
    <property type="evidence" value="ECO:0007669"/>
    <property type="project" value="UniProtKB-UniRule"/>
</dbReference>
<comment type="catalytic activity">
    <reaction evidence="1 10">
        <text>Hydrolysis of terminal non-reducing N-acetyl-D-hexosamine residues in N-acetyl-beta-D-hexosaminides.</text>
        <dbReference type="EC" id="3.2.1.52"/>
    </reaction>
</comment>
<name>A0A5S4ELJ1_9PROT</name>
<dbReference type="NCBIfam" id="NF003740">
    <property type="entry name" value="PRK05337.1"/>
    <property type="match status" value="1"/>
</dbReference>
<evidence type="ECO:0000313" key="13">
    <source>
        <dbReference type="Proteomes" id="UP000306324"/>
    </source>
</evidence>
<feature type="site" description="Important for catalytic activity" evidence="10">
    <location>
        <position position="183"/>
    </location>
</feature>
<dbReference type="Proteomes" id="UP000306324">
    <property type="component" value="Unassembled WGS sequence"/>
</dbReference>
<keyword evidence="4 10" id="KW-0378">Hydrolase</keyword>
<dbReference type="SUPFAM" id="SSF51445">
    <property type="entry name" value="(Trans)glycosidases"/>
    <property type="match status" value="1"/>
</dbReference>
<protein>
    <recommendedName>
        <fullName evidence="10">Beta-hexosaminidase</fullName>
        <ecNumber evidence="10">3.2.1.52</ecNumber>
    </recommendedName>
    <alternativeName>
        <fullName evidence="10">Beta-N-acetylhexosaminidase</fullName>
    </alternativeName>
    <alternativeName>
        <fullName evidence="10">N-acetyl-beta-glucosaminidase</fullName>
    </alternativeName>
</protein>
<comment type="subcellular location">
    <subcellularLocation>
        <location evidence="10">Cytoplasm</location>
    </subcellularLocation>
</comment>
<comment type="function">
    <text evidence="10">Plays a role in peptidoglycan recycling by cleaving the terminal beta-1,4-linked N-acetylglucosamine (GlcNAc) from peptide-linked peptidoglycan fragments, giving rise to free GlcNAc, anhydro-N-acetylmuramic acid and anhydro-N-acetylmuramic acid-linked peptides.</text>
</comment>
<feature type="active site" description="Proton donor/acceptor" evidence="10">
    <location>
        <position position="185"/>
    </location>
</feature>
<evidence type="ECO:0000256" key="10">
    <source>
        <dbReference type="HAMAP-Rule" id="MF_00364"/>
    </source>
</evidence>
<comment type="similarity">
    <text evidence="10">Belongs to the glycosyl hydrolase 3 family. NagZ subfamily.</text>
</comment>
<dbReference type="InterPro" id="IPR022956">
    <property type="entry name" value="Beta_hexosaminidase_bac"/>
</dbReference>
<dbReference type="GO" id="GO:0005737">
    <property type="term" value="C:cytoplasm"/>
    <property type="evidence" value="ECO:0007669"/>
    <property type="project" value="UniProtKB-SubCell"/>
</dbReference>
<gene>
    <name evidence="10" type="primary">nagZ</name>
    <name evidence="12" type="ORF">ACCUM_4546</name>
</gene>
<sequence length="340" mass="37177">MNTRLPLGPLMIDIAGLQLSDLEQERLCHPLVGGLILFARNYASPQQLEQLTAAVHALRSPALPIAIDHEGGRVQRCRDGFTRLPAMRRLGEQWDRDPQAAWLAARGIGYVLAAELRARGVDLSFTPVLDLDWGRSSVIGDRSLHANPVAVVRLAGALIEGLHRAGMAACGKHFPGHGWVEADSHVALPVDERELEELAPDIEPYRRLELDAVMPAHVIYRRLDPRPAGFSRFWTGMLRNQLGFNGVIFSDDLSMAGASVAGGICERCTAAWDAGCDLLLVCNSPDAVGELLANWQPPGDPLRSQRVERLVPTSPAVDWTDLQQDWLYWTGVATASSLLA</sequence>
<feature type="domain" description="Glycoside hydrolase family 3 N-terminal" evidence="11">
    <location>
        <begin position="18"/>
        <end position="289"/>
    </location>
</feature>
<dbReference type="EC" id="3.2.1.52" evidence="10"/>
<evidence type="ECO:0000256" key="8">
    <source>
        <dbReference type="ARBA" id="ARBA00023306"/>
    </source>
</evidence>
<evidence type="ECO:0000256" key="2">
    <source>
        <dbReference type="ARBA" id="ARBA00022490"/>
    </source>
</evidence>
<dbReference type="InterPro" id="IPR017853">
    <property type="entry name" value="GH"/>
</dbReference>
<feature type="binding site" evidence="10">
    <location>
        <position position="76"/>
    </location>
    <ligand>
        <name>substrate</name>
    </ligand>
</feature>
<evidence type="ECO:0000313" key="12">
    <source>
        <dbReference type="EMBL" id="TMQ76234.1"/>
    </source>
</evidence>
<evidence type="ECO:0000256" key="9">
    <source>
        <dbReference type="ARBA" id="ARBA00023316"/>
    </source>
</evidence>
<keyword evidence="3 10" id="KW-0132">Cell division</keyword>